<evidence type="ECO:0000256" key="1">
    <source>
        <dbReference type="SAM" id="MobiDB-lite"/>
    </source>
</evidence>
<dbReference type="EMBL" id="UZAI01003616">
    <property type="protein sequence ID" value="VDO81100.1"/>
    <property type="molecule type" value="Genomic_DNA"/>
</dbReference>
<accession>A0A3P7Y0R2</accession>
<evidence type="ECO:0000313" key="2">
    <source>
        <dbReference type="EMBL" id="VDO81100.1"/>
    </source>
</evidence>
<dbReference type="AlphaFoldDB" id="A0A3P7Y0R2"/>
<feature type="compositionally biased region" description="Polar residues" evidence="1">
    <location>
        <begin position="56"/>
        <end position="69"/>
    </location>
</feature>
<proteinExistence type="predicted"/>
<feature type="region of interest" description="Disordered" evidence="1">
    <location>
        <begin position="32"/>
        <end position="69"/>
    </location>
</feature>
<organism evidence="2 3">
    <name type="scientific">Schistosoma margrebowiei</name>
    <dbReference type="NCBI Taxonomy" id="48269"/>
    <lineage>
        <taxon>Eukaryota</taxon>
        <taxon>Metazoa</taxon>
        <taxon>Spiralia</taxon>
        <taxon>Lophotrochozoa</taxon>
        <taxon>Platyhelminthes</taxon>
        <taxon>Trematoda</taxon>
        <taxon>Digenea</taxon>
        <taxon>Strigeidida</taxon>
        <taxon>Schistosomatoidea</taxon>
        <taxon>Schistosomatidae</taxon>
        <taxon>Schistosoma</taxon>
    </lineage>
</organism>
<sequence length="69" mass="7706">MPIKRSYVTDLKQLSLGHCGHALRSLRPPFNPISFSGTSRRTLPRCGQPGSDNRPHTSNSTQVYIKNIN</sequence>
<keyword evidence="3" id="KW-1185">Reference proteome</keyword>
<name>A0A3P7Y0R2_9TREM</name>
<reference evidence="2 3" key="1">
    <citation type="submission" date="2018-11" db="EMBL/GenBank/DDBJ databases">
        <authorList>
            <consortium name="Pathogen Informatics"/>
        </authorList>
    </citation>
    <scope>NUCLEOTIDE SEQUENCE [LARGE SCALE GENOMIC DNA]</scope>
    <source>
        <strain evidence="2 3">Zambia</strain>
    </source>
</reference>
<evidence type="ECO:0000313" key="3">
    <source>
        <dbReference type="Proteomes" id="UP000277204"/>
    </source>
</evidence>
<gene>
    <name evidence="2" type="ORF">SMRZ_LOCUS8370</name>
</gene>
<protein>
    <submittedName>
        <fullName evidence="2">Uncharacterized protein</fullName>
    </submittedName>
</protein>
<dbReference type="Proteomes" id="UP000277204">
    <property type="component" value="Unassembled WGS sequence"/>
</dbReference>